<dbReference type="InterPro" id="IPR036928">
    <property type="entry name" value="AS_sf"/>
</dbReference>
<organism evidence="2 3">
    <name type="scientific">Paenibacillus sepulcri</name>
    <dbReference type="NCBI Taxonomy" id="359917"/>
    <lineage>
        <taxon>Bacteria</taxon>
        <taxon>Bacillati</taxon>
        <taxon>Bacillota</taxon>
        <taxon>Bacilli</taxon>
        <taxon>Bacillales</taxon>
        <taxon>Paenibacillaceae</taxon>
        <taxon>Paenibacillus</taxon>
    </lineage>
</organism>
<dbReference type="Pfam" id="PF01425">
    <property type="entry name" value="Amidase"/>
    <property type="match status" value="1"/>
</dbReference>
<accession>A0ABS7CJQ4</accession>
<sequence length="221" mass="24065">PNSFTQDEIGPIARTVKDAAKLLDVMVGYDPNDPITSFGVGKTPPGYAAGLKANALKGARIGVMTNLYGKEERHAEVNKIMEQAIKTMEAKGATIIRFTLPEYDTLSPIVGTSQWEANSAMEHYFSELGNDAPVKSFKQLVDSKTASPDIQKTLESEIAVQDGLNNQTYKDRTLNRDKLRLAVSSKMASLKLDAILYPLQKVLVAPAGQPDQPERNGTLSN</sequence>
<dbReference type="PANTHER" id="PTHR42678">
    <property type="entry name" value="AMIDASE"/>
    <property type="match status" value="1"/>
</dbReference>
<evidence type="ECO:0000313" key="3">
    <source>
        <dbReference type="Proteomes" id="UP001519887"/>
    </source>
</evidence>
<dbReference type="InterPro" id="IPR023631">
    <property type="entry name" value="Amidase_dom"/>
</dbReference>
<evidence type="ECO:0000313" key="2">
    <source>
        <dbReference type="EMBL" id="MBW7461184.1"/>
    </source>
</evidence>
<keyword evidence="3" id="KW-1185">Reference proteome</keyword>
<feature type="non-terminal residue" evidence="2">
    <location>
        <position position="1"/>
    </location>
</feature>
<dbReference type="Gene3D" id="3.90.1300.10">
    <property type="entry name" value="Amidase signature (AS) domain"/>
    <property type="match status" value="1"/>
</dbReference>
<dbReference type="SUPFAM" id="SSF75304">
    <property type="entry name" value="Amidase signature (AS) enzymes"/>
    <property type="match status" value="1"/>
</dbReference>
<gene>
    <name evidence="2" type="ORF">K0U00_44730</name>
</gene>
<feature type="domain" description="Amidase" evidence="1">
    <location>
        <begin position="5"/>
        <end position="212"/>
    </location>
</feature>
<dbReference type="PANTHER" id="PTHR42678:SF34">
    <property type="entry name" value="OS04G0183300 PROTEIN"/>
    <property type="match status" value="1"/>
</dbReference>
<protein>
    <recommendedName>
        <fullName evidence="1">Amidase domain-containing protein</fullName>
    </recommendedName>
</protein>
<comment type="caution">
    <text evidence="2">The sequence shown here is derived from an EMBL/GenBank/DDBJ whole genome shotgun (WGS) entry which is preliminary data.</text>
</comment>
<reference evidence="2 3" key="1">
    <citation type="submission" date="2021-07" db="EMBL/GenBank/DDBJ databases">
        <title>Paenibacillus radiodurans sp. nov., isolated from the southeastern edge of Tengger Desert.</title>
        <authorList>
            <person name="Zhang G."/>
        </authorList>
    </citation>
    <scope>NUCLEOTIDE SEQUENCE [LARGE SCALE GENOMIC DNA]</scope>
    <source>
        <strain evidence="2 3">CCM 7311</strain>
    </source>
</reference>
<name>A0ABS7CJQ4_9BACL</name>
<dbReference type="Proteomes" id="UP001519887">
    <property type="component" value="Unassembled WGS sequence"/>
</dbReference>
<evidence type="ECO:0000259" key="1">
    <source>
        <dbReference type="Pfam" id="PF01425"/>
    </source>
</evidence>
<feature type="non-terminal residue" evidence="2">
    <location>
        <position position="221"/>
    </location>
</feature>
<dbReference type="EMBL" id="JAHZIK010002754">
    <property type="protein sequence ID" value="MBW7461184.1"/>
    <property type="molecule type" value="Genomic_DNA"/>
</dbReference>
<proteinExistence type="predicted"/>